<protein>
    <submittedName>
        <fullName evidence="2">Uncharacterized protein</fullName>
    </submittedName>
</protein>
<name>A0A0L0HI79_SPIPD</name>
<dbReference type="OrthoDB" id="10285129at2759"/>
<dbReference type="Proteomes" id="UP000053201">
    <property type="component" value="Unassembled WGS sequence"/>
</dbReference>
<dbReference type="RefSeq" id="XP_016608578.1">
    <property type="nucleotide sequence ID" value="XM_016753085.1"/>
</dbReference>
<reference evidence="2 3" key="1">
    <citation type="submission" date="2009-08" db="EMBL/GenBank/DDBJ databases">
        <title>The Genome Sequence of Spizellomyces punctatus strain DAOM BR117.</title>
        <authorList>
            <consortium name="The Broad Institute Genome Sequencing Platform"/>
            <person name="Russ C."/>
            <person name="Cuomo C."/>
            <person name="Shea T."/>
            <person name="Young S.K."/>
            <person name="Zeng Q."/>
            <person name="Koehrsen M."/>
            <person name="Haas B."/>
            <person name="Borodovsky M."/>
            <person name="Guigo R."/>
            <person name="Alvarado L."/>
            <person name="Berlin A."/>
            <person name="Bochicchio J."/>
            <person name="Borenstein D."/>
            <person name="Chapman S."/>
            <person name="Chen Z."/>
            <person name="Engels R."/>
            <person name="Freedman E."/>
            <person name="Gellesch M."/>
            <person name="Goldberg J."/>
            <person name="Griggs A."/>
            <person name="Gujja S."/>
            <person name="Heiman D."/>
            <person name="Hepburn T."/>
            <person name="Howarth C."/>
            <person name="Jen D."/>
            <person name="Larson L."/>
            <person name="Lewis B."/>
            <person name="Mehta T."/>
            <person name="Park D."/>
            <person name="Pearson M."/>
            <person name="Roberts A."/>
            <person name="Saif S."/>
            <person name="Shenoy N."/>
            <person name="Sisk P."/>
            <person name="Stolte C."/>
            <person name="Sykes S."/>
            <person name="Thomson T."/>
            <person name="Walk T."/>
            <person name="White J."/>
            <person name="Yandava C."/>
            <person name="Burger G."/>
            <person name="Gray M.W."/>
            <person name="Holland P.W.H."/>
            <person name="King N."/>
            <person name="Lang F.B.F."/>
            <person name="Roger A.J."/>
            <person name="Ruiz-Trillo I."/>
            <person name="Lander E."/>
            <person name="Nusbaum C."/>
        </authorList>
    </citation>
    <scope>NUCLEOTIDE SEQUENCE [LARGE SCALE GENOMIC DNA]</scope>
    <source>
        <strain evidence="2 3">DAOM BR117</strain>
    </source>
</reference>
<dbReference type="AlphaFoldDB" id="A0A0L0HI79"/>
<proteinExistence type="predicted"/>
<accession>A0A0L0HI79</accession>
<dbReference type="GeneID" id="27688275"/>
<keyword evidence="3" id="KW-1185">Reference proteome</keyword>
<keyword evidence="1" id="KW-1133">Transmembrane helix</keyword>
<evidence type="ECO:0000313" key="3">
    <source>
        <dbReference type="Proteomes" id="UP000053201"/>
    </source>
</evidence>
<organism evidence="2 3">
    <name type="scientific">Spizellomyces punctatus (strain DAOM BR117)</name>
    <dbReference type="NCBI Taxonomy" id="645134"/>
    <lineage>
        <taxon>Eukaryota</taxon>
        <taxon>Fungi</taxon>
        <taxon>Fungi incertae sedis</taxon>
        <taxon>Chytridiomycota</taxon>
        <taxon>Chytridiomycota incertae sedis</taxon>
        <taxon>Chytridiomycetes</taxon>
        <taxon>Spizellomycetales</taxon>
        <taxon>Spizellomycetaceae</taxon>
        <taxon>Spizellomyces</taxon>
    </lineage>
</organism>
<keyword evidence="1" id="KW-0472">Membrane</keyword>
<evidence type="ECO:0000313" key="2">
    <source>
        <dbReference type="EMBL" id="KND00539.1"/>
    </source>
</evidence>
<gene>
    <name evidence="2" type="ORF">SPPG_04847</name>
</gene>
<dbReference type="EMBL" id="KQ257456">
    <property type="protein sequence ID" value="KND00539.1"/>
    <property type="molecule type" value="Genomic_DNA"/>
</dbReference>
<dbReference type="VEuPathDB" id="FungiDB:SPPG_04847"/>
<evidence type="ECO:0000256" key="1">
    <source>
        <dbReference type="SAM" id="Phobius"/>
    </source>
</evidence>
<sequence length="492" mass="56161">MSAQSSIFEMQFESSFDMKLLVQRCKKDLGESFLGYILYRIEHLDKCHHTLRLETSPQNPPTHTTITRTTQFMETLFHSRAARARILYTLFHGLTCTSSLTAVITTFILALLYLETRVDHSTKLMQKSGTLEKFVVAGITAAKFHFDEDVKMCKTTVWMLLLRCGMEVTDAEEDALRKGELWMAKAMRFRYWIRPDEFATFEQEVVKGVERCSLRVDHRLLALDGRNLGWMRPTLQFAQSASNLSPRDPNNVLWCTPPIPSTSSYTYSPSVTQATTPTSNPFYAKAQALTTHINHTFAITLLCPHASSSIYEGAMHAHAFLARLCVDRYWVSLANILRIRHSDDAARLGYTAPSDTAKELQKETERLWDWAEMSQHAGNVHWAFMMKWAQSVYWTQRPYPPEWDSLRDFVQFNAGRVEPPAQGTLKRVRAASMGTMVPSKKHLAGAGEMLVVPRYPVELQQLVHYPMAHSDDRLQDNRQSCHEVEVFAIAAG</sequence>
<feature type="transmembrane region" description="Helical" evidence="1">
    <location>
        <begin position="86"/>
        <end position="114"/>
    </location>
</feature>
<keyword evidence="1" id="KW-0812">Transmembrane</keyword>
<dbReference type="InParanoid" id="A0A0L0HI79"/>